<evidence type="ECO:0000256" key="3">
    <source>
        <dbReference type="SAM" id="SignalP"/>
    </source>
</evidence>
<evidence type="ECO:0000256" key="1">
    <source>
        <dbReference type="ARBA" id="ARBA00004370"/>
    </source>
</evidence>
<sequence>MNKTNRLAGLLLSGLLALTLSSPALSNVEVVPEQEDSINFSVVPYAFQSRDWGTAVGASGIVTGWLQPQMSVFATAIASDNGSRLGFAGMNNLMIPGQSQWLFDLQLLNSYYDATDYYVSGNPDYQHEKAGSNDSSAENYVRTSGKEAEYLARFRYILPIGDGINGALASMMHRKGETSHKSGSMNPFTNGFTTVEIEPFYLRQDLGEATPAKEDTSTNGIRLILDYDNRDSTQEPTTGNHVELKVTQGWSRKRRNAWRTWELKFSQFFDLGASDLWQQQVVALNGWVADTPTWNRTEKLNGAEEYRRPPSYAGVSLGGWYRLRGYNMNRFYGRSAVSYSAEYRVKPQWQPLQQLPLLGDWYSLPWWQWTVFADAGRVADTFSARTLHSDMKFSVGAGIRFKAEGVIARAEIATSEEGSRLIVFINQPF</sequence>
<keyword evidence="6" id="KW-1185">Reference proteome</keyword>
<feature type="chain" id="PRO_5045249415" evidence="3">
    <location>
        <begin position="27"/>
        <end position="429"/>
    </location>
</feature>
<evidence type="ECO:0000259" key="4">
    <source>
        <dbReference type="Pfam" id="PF01103"/>
    </source>
</evidence>
<evidence type="ECO:0000313" key="6">
    <source>
        <dbReference type="Proteomes" id="UP001209854"/>
    </source>
</evidence>
<name>A0ABT3MYT2_9GAMM</name>
<organism evidence="5 6">
    <name type="scientific">Endozoicomonas gorgoniicola</name>
    <dbReference type="NCBI Taxonomy" id="1234144"/>
    <lineage>
        <taxon>Bacteria</taxon>
        <taxon>Pseudomonadati</taxon>
        <taxon>Pseudomonadota</taxon>
        <taxon>Gammaproteobacteria</taxon>
        <taxon>Oceanospirillales</taxon>
        <taxon>Endozoicomonadaceae</taxon>
        <taxon>Endozoicomonas</taxon>
    </lineage>
</organism>
<dbReference type="InterPro" id="IPR000184">
    <property type="entry name" value="Bac_surfAg_D15"/>
</dbReference>
<keyword evidence="2" id="KW-0472">Membrane</keyword>
<keyword evidence="3" id="KW-0732">Signal</keyword>
<dbReference type="RefSeq" id="WP_262563987.1">
    <property type="nucleotide sequence ID" value="NZ_JAPFCC010000001.1"/>
</dbReference>
<dbReference type="Gene3D" id="2.40.160.50">
    <property type="entry name" value="membrane protein fhac: a member of the omp85/tpsb transporter family"/>
    <property type="match status" value="1"/>
</dbReference>
<protein>
    <submittedName>
        <fullName evidence="5">BamA/TamA family outer membrane protein</fullName>
    </submittedName>
</protein>
<comment type="subcellular location">
    <subcellularLocation>
        <location evidence="1">Membrane</location>
    </subcellularLocation>
</comment>
<accession>A0ABT3MYT2</accession>
<feature type="signal peptide" evidence="3">
    <location>
        <begin position="1"/>
        <end position="26"/>
    </location>
</feature>
<dbReference type="EMBL" id="JAPFCC010000001">
    <property type="protein sequence ID" value="MCW7554248.1"/>
    <property type="molecule type" value="Genomic_DNA"/>
</dbReference>
<evidence type="ECO:0000313" key="5">
    <source>
        <dbReference type="EMBL" id="MCW7554248.1"/>
    </source>
</evidence>
<feature type="domain" description="Bacterial surface antigen (D15)" evidence="4">
    <location>
        <begin position="97"/>
        <end position="402"/>
    </location>
</feature>
<dbReference type="Pfam" id="PF01103">
    <property type="entry name" value="Omp85"/>
    <property type="match status" value="1"/>
</dbReference>
<reference evidence="5 6" key="1">
    <citation type="submission" date="2022-10" db="EMBL/GenBank/DDBJ databases">
        <title>High-quality genome sequences of two octocoral-associated bacteria, Endozoicomonas euniceicola EF212 and Endozoicomonas gorgoniicola PS125.</title>
        <authorList>
            <person name="Chiou Y.-J."/>
            <person name="Chen Y.-H."/>
        </authorList>
    </citation>
    <scope>NUCLEOTIDE SEQUENCE [LARGE SCALE GENOMIC DNA]</scope>
    <source>
        <strain evidence="5 6">PS125</strain>
    </source>
</reference>
<proteinExistence type="predicted"/>
<comment type="caution">
    <text evidence="5">The sequence shown here is derived from an EMBL/GenBank/DDBJ whole genome shotgun (WGS) entry which is preliminary data.</text>
</comment>
<dbReference type="Proteomes" id="UP001209854">
    <property type="component" value="Unassembled WGS sequence"/>
</dbReference>
<gene>
    <name evidence="5" type="ORF">NX722_16795</name>
</gene>
<evidence type="ECO:0000256" key="2">
    <source>
        <dbReference type="ARBA" id="ARBA00023136"/>
    </source>
</evidence>